<reference evidence="2 3" key="1">
    <citation type="submission" date="2022-04" db="EMBL/GenBank/DDBJ databases">
        <title>Hymenobacter sp. isolated from the air.</title>
        <authorList>
            <person name="Won M."/>
            <person name="Lee C.-M."/>
            <person name="Woen H.-Y."/>
            <person name="Kwon S.-W."/>
        </authorList>
    </citation>
    <scope>NUCLEOTIDE SEQUENCE [LARGE SCALE GENOMIC DNA]</scope>
    <source>
        <strain evidence="3">5516 S-25</strain>
    </source>
</reference>
<evidence type="ECO:0000313" key="2">
    <source>
        <dbReference type="EMBL" id="UPL48288.1"/>
    </source>
</evidence>
<gene>
    <name evidence="2" type="ORF">MWH26_13955</name>
</gene>
<feature type="chain" id="PRO_5046721629" description="Outer membrane protein beta-barrel domain-containing protein" evidence="1">
    <location>
        <begin position="28"/>
        <end position="262"/>
    </location>
</feature>
<dbReference type="Proteomes" id="UP000829647">
    <property type="component" value="Chromosome"/>
</dbReference>
<evidence type="ECO:0000313" key="3">
    <source>
        <dbReference type="Proteomes" id="UP000829647"/>
    </source>
</evidence>
<sequence>MTNLLRVLQFSGLLVLGSSVAGSTAYAQRTPEISGSIGVSLSAASLGHSTAPAGFSGGASFQLAAQLRTMFPLTPHLGLTAGQHITGLSPMLQYRSQYGRQGTGVGAMGLLHTSLGLQYLDIFSIGPRWNIDAGLTVGYAYQLRRSLATYNWFFTAGGNTNTWPEPDQPLVLLNTHFPRRMTPLAGASLQVHYTFPGRQFLLFSLDYQRGLLPLVEVSTQRLEYLDNMGTIQQGNITLRHRGSYVTAQLGYGWSAFRPPCHW</sequence>
<dbReference type="RefSeq" id="WP_247974771.1">
    <property type="nucleotide sequence ID" value="NZ_CP095848.1"/>
</dbReference>
<evidence type="ECO:0000256" key="1">
    <source>
        <dbReference type="SAM" id="SignalP"/>
    </source>
</evidence>
<proteinExistence type="predicted"/>
<protein>
    <recommendedName>
        <fullName evidence="4">Outer membrane protein beta-barrel domain-containing protein</fullName>
    </recommendedName>
</protein>
<evidence type="ECO:0008006" key="4">
    <source>
        <dbReference type="Google" id="ProtNLM"/>
    </source>
</evidence>
<dbReference type="EMBL" id="CP095848">
    <property type="protein sequence ID" value="UPL48288.1"/>
    <property type="molecule type" value="Genomic_DNA"/>
</dbReference>
<keyword evidence="1" id="KW-0732">Signal</keyword>
<keyword evidence="3" id="KW-1185">Reference proteome</keyword>
<name>A0ABY4J8H9_9BACT</name>
<accession>A0ABY4J8H9</accession>
<organism evidence="2 3">
    <name type="scientific">Hymenobacter sublimis</name>
    <dbReference type="NCBI Taxonomy" id="2933777"/>
    <lineage>
        <taxon>Bacteria</taxon>
        <taxon>Pseudomonadati</taxon>
        <taxon>Bacteroidota</taxon>
        <taxon>Cytophagia</taxon>
        <taxon>Cytophagales</taxon>
        <taxon>Hymenobacteraceae</taxon>
        <taxon>Hymenobacter</taxon>
    </lineage>
</organism>
<feature type="signal peptide" evidence="1">
    <location>
        <begin position="1"/>
        <end position="27"/>
    </location>
</feature>